<organism evidence="2 3">
    <name type="scientific">Cirrhinus molitorella</name>
    <name type="common">mud carp</name>
    <dbReference type="NCBI Taxonomy" id="172907"/>
    <lineage>
        <taxon>Eukaryota</taxon>
        <taxon>Metazoa</taxon>
        <taxon>Chordata</taxon>
        <taxon>Craniata</taxon>
        <taxon>Vertebrata</taxon>
        <taxon>Euteleostomi</taxon>
        <taxon>Actinopterygii</taxon>
        <taxon>Neopterygii</taxon>
        <taxon>Teleostei</taxon>
        <taxon>Ostariophysi</taxon>
        <taxon>Cypriniformes</taxon>
        <taxon>Cyprinidae</taxon>
        <taxon>Labeoninae</taxon>
        <taxon>Labeonini</taxon>
        <taxon>Cirrhinus</taxon>
    </lineage>
</organism>
<sequence length="138" mass="15275">MKVLLSNRGEDTAIQCTQEPPSELWSQKFFFSWRQSDGLVPERQEERAFQRRRIGRSAPPATQLCLFLSELSGQGSCLFTQPCQLSTFSRALERHPAGGGLCRPQPALDPEGPQAFGEALDPSAAPCFKGWINPAEPQ</sequence>
<reference evidence="2" key="1">
    <citation type="submission" date="2023-08" db="EMBL/GenBank/DDBJ databases">
        <title>Chromosome-level Genome Assembly of mud carp (Cirrhinus molitorella).</title>
        <authorList>
            <person name="Liu H."/>
        </authorList>
    </citation>
    <scope>NUCLEOTIDE SEQUENCE</scope>
    <source>
        <strain evidence="2">Prfri</strain>
        <tissue evidence="2">Muscle</tissue>
    </source>
</reference>
<accession>A0AA88PE17</accession>
<protein>
    <submittedName>
        <fullName evidence="2">Uncharacterized protein</fullName>
    </submittedName>
</protein>
<proteinExistence type="predicted"/>
<name>A0AA88PE17_9TELE</name>
<evidence type="ECO:0000256" key="1">
    <source>
        <dbReference type="SAM" id="MobiDB-lite"/>
    </source>
</evidence>
<keyword evidence="3" id="KW-1185">Reference proteome</keyword>
<dbReference type="Proteomes" id="UP001187343">
    <property type="component" value="Unassembled WGS sequence"/>
</dbReference>
<comment type="caution">
    <text evidence="2">The sequence shown here is derived from an EMBL/GenBank/DDBJ whole genome shotgun (WGS) entry which is preliminary data.</text>
</comment>
<dbReference type="AlphaFoldDB" id="A0AA88PE17"/>
<gene>
    <name evidence="2" type="ORF">Q8A67_018241</name>
</gene>
<evidence type="ECO:0000313" key="3">
    <source>
        <dbReference type="Proteomes" id="UP001187343"/>
    </source>
</evidence>
<feature type="region of interest" description="Disordered" evidence="1">
    <location>
        <begin position="101"/>
        <end position="122"/>
    </location>
</feature>
<evidence type="ECO:0000313" key="2">
    <source>
        <dbReference type="EMBL" id="KAK2880973.1"/>
    </source>
</evidence>
<dbReference type="EMBL" id="JAUYZG010000018">
    <property type="protein sequence ID" value="KAK2880973.1"/>
    <property type="molecule type" value="Genomic_DNA"/>
</dbReference>